<dbReference type="RefSeq" id="WP_020896452.1">
    <property type="nucleotide sequence ID" value="NZ_ATMR01000117.1"/>
</dbReference>
<dbReference type="STRING" id="641526.ADIWIN_2448"/>
<gene>
    <name evidence="1" type="ORF">ADIWIN_2448</name>
</gene>
<evidence type="ECO:0000313" key="2">
    <source>
        <dbReference type="Proteomes" id="UP000014962"/>
    </source>
</evidence>
<sequence length="837" mass="98869">MKTLEINLNEDYRIKIEKGKKFNDSIFKEVYVTAIKNVIEIVKQSDENGKSVYDDFNNIIAFTGERGKGKSSSMISFMEALINKGHEDHKDFFKNDFEELNNKKISGIGLIDPSLFKGEESLFEIILAKMFQEFQSKIKDNDFKIQDEDRRSIITHFSDVFENLQVINSDRKDLYKLESIEALSKLATGSNLRQCFKSLVEVYLDKFLKGNNYLIIAIDDFDLNVSGAYEMLEDIRQFLIQDKIILLIACKVEQLNEAIVINFEKQKISEDSNGKAKRYLDKLIPFNRRLFLPDVQKLKDIEVKVRYENKKIFNNPPSQFNESVIKFVYENTLLFLTKNILNRNYILPETIRETQNFINVFYQECEENVDESLKIIDFINVKNFILEDIFRHDVQMEFFKELEEVSDDLLIFKSIRRLYQIFHDKGKKETMYPPYRRRGFSSENKNVLDIYTSTMPDVISLGDLYYVTQYLESILNIDDLELIKLLDYFKIYFSVRLRIMQSEENKHTVNKMSKYGFVNSYYKILASEKKSNKRRDFVLFHDRITSYNSRLETNIDKFILSQFILYLGIGYTDYRNDREKEILIENTSQGVFSPFAIFHNYYNLNILSKEKMLGFSTDDAFVKVYSEWYKKSIFISQLYDISFTLKLYESISNFKVEKIKEKIPDTYFENICLQFIYGIIYSLDVMENSKLVEDFTNNPIILVLLKKFIRGDYKLTVLEELNIKYDIQQKINNEYEITDKLITVINTIFDESTPIDEVNSPLSIDIKKVIDKIYIKIKNKPTFRSQTYAKLLQELEEVSGSEELVNNIRSFQSKVNSKNDKEQIDGIKELKEYLKSL</sequence>
<dbReference type="OrthoDB" id="2046240at2"/>
<evidence type="ECO:0008006" key="3">
    <source>
        <dbReference type="Google" id="ProtNLM"/>
    </source>
</evidence>
<name>S7X942_9FLAO</name>
<dbReference type="AlphaFoldDB" id="S7X942"/>
<evidence type="ECO:0000313" key="1">
    <source>
        <dbReference type="EMBL" id="EPR72558.1"/>
    </source>
</evidence>
<reference evidence="1 2" key="1">
    <citation type="journal article" date="2013" name="Genome Announc.">
        <title>Draft Genome Sequence of Winogradskyella psychrotolerans RS-3T, Isolated from the Marine Transect of Kongsfjorden, Ny-Alesund, Svalbard, Arctic Ocean.</title>
        <authorList>
            <person name="Kumar Pinnaka A."/>
            <person name="Ara S."/>
            <person name="Singh A."/>
            <person name="Shivaji S."/>
        </authorList>
    </citation>
    <scope>NUCLEOTIDE SEQUENCE [LARGE SCALE GENOMIC DNA]</scope>
    <source>
        <strain evidence="1 2">RS-3</strain>
    </source>
</reference>
<protein>
    <recommendedName>
        <fullName evidence="3">KAP NTPase domain-containing protein</fullName>
    </recommendedName>
</protein>
<keyword evidence="2" id="KW-1185">Reference proteome</keyword>
<accession>S7X942</accession>
<dbReference type="eggNOG" id="ENOG5032VHD">
    <property type="taxonomic scope" value="Bacteria"/>
</dbReference>
<proteinExistence type="predicted"/>
<comment type="caution">
    <text evidence="1">The sequence shown here is derived from an EMBL/GenBank/DDBJ whole genome shotgun (WGS) entry which is preliminary data.</text>
</comment>
<dbReference type="EMBL" id="ATMR01000117">
    <property type="protein sequence ID" value="EPR72558.1"/>
    <property type="molecule type" value="Genomic_DNA"/>
</dbReference>
<organism evidence="1 2">
    <name type="scientific">Winogradskyella psychrotolerans RS-3</name>
    <dbReference type="NCBI Taxonomy" id="641526"/>
    <lineage>
        <taxon>Bacteria</taxon>
        <taxon>Pseudomonadati</taxon>
        <taxon>Bacteroidota</taxon>
        <taxon>Flavobacteriia</taxon>
        <taxon>Flavobacteriales</taxon>
        <taxon>Flavobacteriaceae</taxon>
        <taxon>Winogradskyella</taxon>
    </lineage>
</organism>
<dbReference type="Proteomes" id="UP000014962">
    <property type="component" value="Unassembled WGS sequence"/>
</dbReference>